<name>A0ACC0CPW0_9PEZI</name>
<evidence type="ECO:0000313" key="1">
    <source>
        <dbReference type="EMBL" id="KAI6082501.1"/>
    </source>
</evidence>
<organism evidence="1 2">
    <name type="scientific">Hypoxylon rubiginosum</name>
    <dbReference type="NCBI Taxonomy" id="110542"/>
    <lineage>
        <taxon>Eukaryota</taxon>
        <taxon>Fungi</taxon>
        <taxon>Dikarya</taxon>
        <taxon>Ascomycota</taxon>
        <taxon>Pezizomycotina</taxon>
        <taxon>Sordariomycetes</taxon>
        <taxon>Xylariomycetidae</taxon>
        <taxon>Xylariales</taxon>
        <taxon>Hypoxylaceae</taxon>
        <taxon>Hypoxylon</taxon>
    </lineage>
</organism>
<dbReference type="Proteomes" id="UP001497680">
    <property type="component" value="Unassembled WGS sequence"/>
</dbReference>
<gene>
    <name evidence="1" type="ORF">F4821DRAFT_247054</name>
</gene>
<keyword evidence="2" id="KW-1185">Reference proteome</keyword>
<evidence type="ECO:0000313" key="2">
    <source>
        <dbReference type="Proteomes" id="UP001497680"/>
    </source>
</evidence>
<reference evidence="1 2" key="1">
    <citation type="journal article" date="2022" name="New Phytol.">
        <title>Ecological generalism drives hyperdiversity of secondary metabolite gene clusters in xylarialean endophytes.</title>
        <authorList>
            <person name="Franco M.E.E."/>
            <person name="Wisecaver J.H."/>
            <person name="Arnold A.E."/>
            <person name="Ju Y.M."/>
            <person name="Slot J.C."/>
            <person name="Ahrendt S."/>
            <person name="Moore L.P."/>
            <person name="Eastman K.E."/>
            <person name="Scott K."/>
            <person name="Konkel Z."/>
            <person name="Mondo S.J."/>
            <person name="Kuo A."/>
            <person name="Hayes R.D."/>
            <person name="Haridas S."/>
            <person name="Andreopoulos B."/>
            <person name="Riley R."/>
            <person name="LaButti K."/>
            <person name="Pangilinan J."/>
            <person name="Lipzen A."/>
            <person name="Amirebrahimi M."/>
            <person name="Yan J."/>
            <person name="Adam C."/>
            <person name="Keymanesh K."/>
            <person name="Ng V."/>
            <person name="Louie K."/>
            <person name="Northen T."/>
            <person name="Drula E."/>
            <person name="Henrissat B."/>
            <person name="Hsieh H.M."/>
            <person name="Youens-Clark K."/>
            <person name="Lutzoni F."/>
            <person name="Miadlikowska J."/>
            <person name="Eastwood D.C."/>
            <person name="Hamelin R.C."/>
            <person name="Grigoriev I.V."/>
            <person name="U'Ren J.M."/>
        </authorList>
    </citation>
    <scope>NUCLEOTIDE SEQUENCE [LARGE SCALE GENOMIC DNA]</scope>
    <source>
        <strain evidence="1 2">ER1909</strain>
    </source>
</reference>
<sequence length="608" mass="66546">MSSNDYDFIIIGGGTAGLVLASRLSEDSSQKVLVLEAGSDTSNDDGVKLGASWLAMQGSNIDWSFKSEPQKSMKGRQVTLNQSKTLGGSSALNAQNFSPPTKKTIDAWGALGNKGWDWESLRYFYTKSYTPIYDYDRTSRKALGREGWEDDQADGPIQVSFPESPNQLREAWVETFRRMGSLMPHNPWLRDSVGGFINQSSVDPATGVRSYSANAYYELAKNRNNLVLHTNAVAEKILFAGSAEATGVQYQHESHTKTATARKEVILAAGAYQSPKLLELSGIGDRAVLERYGIPVVIDLPHVGENLQDHLVCEMGFEALDTTQTKDGIIRQEPEALQKAVEELQTNKTGPLTSTGFLTNAFMPTVSLRSPEGAKRLVQLLERNRPTMQGLSHQEQARAQGYYEISEKALVDPEQPSGAYFTFPYQIPTLTDPETGGLTIDVLPGNHISFIAALGHPLSRGYVHIQSANVSDPPTIDPKYLSHPADLEIMAEHTLQLHKLAASAPLTDLLKQPVTPSRALSDFADLDSAKNYVRLRATTMWHPAGTCAMLPRDKGGVLDTKLKVYGTKKLRVVDASAVPLLPPANLQSTIYALAERAVSLVKEEYGLK</sequence>
<comment type="caution">
    <text evidence="1">The sequence shown here is derived from an EMBL/GenBank/DDBJ whole genome shotgun (WGS) entry which is preliminary data.</text>
</comment>
<accession>A0ACC0CPW0</accession>
<proteinExistence type="predicted"/>
<protein>
    <submittedName>
        <fullName evidence="1">Aryl-alcohol dehydrogenase</fullName>
    </submittedName>
</protein>
<dbReference type="EMBL" id="MU394370">
    <property type="protein sequence ID" value="KAI6082501.1"/>
    <property type="molecule type" value="Genomic_DNA"/>
</dbReference>